<dbReference type="InterPro" id="IPR007812">
    <property type="entry name" value="T2SS_protein-GspL"/>
</dbReference>
<dbReference type="Pfam" id="PF12693">
    <property type="entry name" value="GspL_C"/>
    <property type="match status" value="1"/>
</dbReference>
<feature type="transmembrane region" description="Helical" evidence="10">
    <location>
        <begin position="282"/>
        <end position="299"/>
    </location>
</feature>
<evidence type="ECO:0000256" key="9">
    <source>
        <dbReference type="ARBA" id="ARBA00023136"/>
    </source>
</evidence>
<feature type="domain" description="GspL periplasmic" evidence="11">
    <location>
        <begin position="284"/>
        <end position="365"/>
    </location>
</feature>
<protein>
    <recommendedName>
        <fullName evidence="11">GspL periplasmic domain-containing protein</fullName>
    </recommendedName>
</protein>
<evidence type="ECO:0000256" key="7">
    <source>
        <dbReference type="ARBA" id="ARBA00022927"/>
    </source>
</evidence>
<reference evidence="12 13" key="1">
    <citation type="submission" date="2021-05" db="EMBL/GenBank/DDBJ databases">
        <title>The draft genome of Geobacter chapellei DSM 13688.</title>
        <authorList>
            <person name="Xu Z."/>
            <person name="Masuda Y."/>
            <person name="Itoh H."/>
            <person name="Senoo K."/>
        </authorList>
    </citation>
    <scope>NUCLEOTIDE SEQUENCE [LARGE SCALE GENOMIC DNA]</scope>
    <source>
        <strain evidence="12 13">DSM 13688</strain>
    </source>
</reference>
<comment type="caution">
    <text evidence="12">The sequence shown here is derived from an EMBL/GenBank/DDBJ whole genome shotgun (WGS) entry which is preliminary data.</text>
</comment>
<keyword evidence="5" id="KW-0997">Cell inner membrane</keyword>
<keyword evidence="7" id="KW-0653">Protein transport</keyword>
<name>A0ABS5U4Y7_9BACT</name>
<dbReference type="InterPro" id="IPR025691">
    <property type="entry name" value="GspL_pp_dom"/>
</dbReference>
<evidence type="ECO:0000313" key="12">
    <source>
        <dbReference type="EMBL" id="MBT1070726.1"/>
    </source>
</evidence>
<proteinExistence type="inferred from homology"/>
<dbReference type="NCBIfam" id="TIGR01709">
    <property type="entry name" value="typeII_sec_gspL"/>
    <property type="match status" value="1"/>
</dbReference>
<keyword evidence="8 10" id="KW-1133">Transmembrane helix</keyword>
<dbReference type="RefSeq" id="WP_214296438.1">
    <property type="nucleotide sequence ID" value="NZ_JAHDYS010000002.1"/>
</dbReference>
<evidence type="ECO:0000256" key="8">
    <source>
        <dbReference type="ARBA" id="ARBA00022989"/>
    </source>
</evidence>
<keyword evidence="9 10" id="KW-0472">Membrane</keyword>
<keyword evidence="13" id="KW-1185">Reference proteome</keyword>
<keyword evidence="4" id="KW-1003">Cell membrane</keyword>
<dbReference type="InterPro" id="IPR043129">
    <property type="entry name" value="ATPase_NBD"/>
</dbReference>
<comment type="subcellular location">
    <subcellularLocation>
        <location evidence="1">Cell inner membrane</location>
    </subcellularLocation>
</comment>
<evidence type="ECO:0000256" key="10">
    <source>
        <dbReference type="SAM" id="Phobius"/>
    </source>
</evidence>
<evidence type="ECO:0000256" key="4">
    <source>
        <dbReference type="ARBA" id="ARBA00022475"/>
    </source>
</evidence>
<evidence type="ECO:0000256" key="6">
    <source>
        <dbReference type="ARBA" id="ARBA00022692"/>
    </source>
</evidence>
<dbReference type="SUPFAM" id="SSF53067">
    <property type="entry name" value="Actin-like ATPase domain"/>
    <property type="match status" value="1"/>
</dbReference>
<keyword evidence="6 10" id="KW-0812">Transmembrane</keyword>
<organism evidence="12 13">
    <name type="scientific">Pelotalea chapellei</name>
    <dbReference type="NCBI Taxonomy" id="44671"/>
    <lineage>
        <taxon>Bacteria</taxon>
        <taxon>Pseudomonadati</taxon>
        <taxon>Thermodesulfobacteriota</taxon>
        <taxon>Desulfuromonadia</taxon>
        <taxon>Geobacterales</taxon>
        <taxon>Geobacteraceae</taxon>
        <taxon>Pelotalea</taxon>
    </lineage>
</organism>
<comment type="similarity">
    <text evidence="2">Belongs to the GSP L family.</text>
</comment>
<dbReference type="Proteomes" id="UP000784128">
    <property type="component" value="Unassembled WGS sequence"/>
</dbReference>
<evidence type="ECO:0000256" key="2">
    <source>
        <dbReference type="ARBA" id="ARBA00005318"/>
    </source>
</evidence>
<evidence type="ECO:0000259" key="11">
    <source>
        <dbReference type="Pfam" id="PF12693"/>
    </source>
</evidence>
<dbReference type="EMBL" id="JAHDYS010000002">
    <property type="protein sequence ID" value="MBT1070726.1"/>
    <property type="molecule type" value="Genomic_DNA"/>
</dbReference>
<keyword evidence="3" id="KW-0813">Transport</keyword>
<dbReference type="Gene3D" id="3.30.420.380">
    <property type="match status" value="1"/>
</dbReference>
<gene>
    <name evidence="12" type="ORF">KJB30_02920</name>
</gene>
<evidence type="ECO:0000256" key="5">
    <source>
        <dbReference type="ARBA" id="ARBA00022519"/>
    </source>
</evidence>
<evidence type="ECO:0000256" key="1">
    <source>
        <dbReference type="ARBA" id="ARBA00004533"/>
    </source>
</evidence>
<sequence length="435" mass="47363">MEYLILQVEEQRVDAVRFTASGRTMALAGATSFELGDEQDLAAVARRIAADLKGSPRIVLCLPPEMFAQRMIELPLTDLRKVREILPVQMQGEIALQPEEAVFDVLPSTEGKFLALWARHTDLAGILTTFTEARLEPQIITSALFAWSDLPGLSDSCVVSDGSALAVFSSGRPVFMRAFGAGELHQLTATLSALELSSMPLPSQLVFFGHQADSLAAANSSRPSERLELPEYLSTTMRSDNNFQQLAGLYAVATACHKGTLPDFRRGDLAWTAGDVRLRRKLMLSCALAVVLVLLLFAYKGIQYRQAKMDLASLNTSISSIYREIFPTRAKAVDELAEVKGEIKKLSGMDSTSGFLDVLKQLAEAKGATINGLYEAEMEGKTVRIKGDARSAQAVNEYKTALAPLMATIEMGEVKGRADGTVSFSMSGTLREVKR</sequence>
<evidence type="ECO:0000256" key="3">
    <source>
        <dbReference type="ARBA" id="ARBA00022448"/>
    </source>
</evidence>
<accession>A0ABS5U4Y7</accession>
<evidence type="ECO:0000313" key="13">
    <source>
        <dbReference type="Proteomes" id="UP000784128"/>
    </source>
</evidence>